<dbReference type="SUPFAM" id="SSF53448">
    <property type="entry name" value="Nucleotide-diphospho-sugar transferases"/>
    <property type="match status" value="1"/>
</dbReference>
<organism evidence="4">
    <name type="scientific">hydrothermal vent metagenome</name>
    <dbReference type="NCBI Taxonomy" id="652676"/>
    <lineage>
        <taxon>unclassified sequences</taxon>
        <taxon>metagenomes</taxon>
        <taxon>ecological metagenomes</taxon>
    </lineage>
</organism>
<dbReference type="Pfam" id="PF12804">
    <property type="entry name" value="NTP_transf_3"/>
    <property type="match status" value="1"/>
</dbReference>
<evidence type="ECO:0000256" key="2">
    <source>
        <dbReference type="ARBA" id="ARBA00022695"/>
    </source>
</evidence>
<sequence>MTDMIRDCLIVAAGKGTRLKGLGDSKPLVTLAGVPLIEHAMHAAARNGVEQFVVVTGYQAEPLQAFLSKLGK</sequence>
<dbReference type="Gene3D" id="3.90.550.10">
    <property type="entry name" value="Spore Coat Polysaccharide Biosynthesis Protein SpsA, Chain A"/>
    <property type="match status" value="1"/>
</dbReference>
<dbReference type="InterPro" id="IPR025877">
    <property type="entry name" value="MobA-like_NTP_Trfase"/>
</dbReference>
<accession>A0A3B0R6K6</accession>
<feature type="domain" description="MobA-like NTP transferase" evidence="3">
    <location>
        <begin position="8"/>
        <end position="66"/>
    </location>
</feature>
<dbReference type="PANTHER" id="PTHR43584:SF8">
    <property type="entry name" value="N-ACETYLMURAMATE ALPHA-1-PHOSPHATE URIDYLYLTRANSFERASE"/>
    <property type="match status" value="1"/>
</dbReference>
<protein>
    <recommendedName>
        <fullName evidence="3">MobA-like NTP transferase domain-containing protein</fullName>
    </recommendedName>
</protein>
<dbReference type="EMBL" id="UOEE01000049">
    <property type="protein sequence ID" value="VAV87829.1"/>
    <property type="molecule type" value="Genomic_DNA"/>
</dbReference>
<dbReference type="AlphaFoldDB" id="A0A3B0R6K6"/>
<keyword evidence="2" id="KW-0548">Nucleotidyltransferase</keyword>
<reference evidence="4" key="1">
    <citation type="submission" date="2018-06" db="EMBL/GenBank/DDBJ databases">
        <authorList>
            <person name="Zhirakovskaya E."/>
        </authorList>
    </citation>
    <scope>NUCLEOTIDE SEQUENCE</scope>
</reference>
<gene>
    <name evidence="4" type="ORF">MNBD_ALPHA06-1178</name>
</gene>
<evidence type="ECO:0000259" key="3">
    <source>
        <dbReference type="Pfam" id="PF12804"/>
    </source>
</evidence>
<evidence type="ECO:0000256" key="1">
    <source>
        <dbReference type="ARBA" id="ARBA00022679"/>
    </source>
</evidence>
<dbReference type="InterPro" id="IPR050065">
    <property type="entry name" value="GlmU-like"/>
</dbReference>
<name>A0A3B0R6K6_9ZZZZ</name>
<feature type="non-terminal residue" evidence="4">
    <location>
        <position position="72"/>
    </location>
</feature>
<dbReference type="GO" id="GO:0016779">
    <property type="term" value="F:nucleotidyltransferase activity"/>
    <property type="evidence" value="ECO:0007669"/>
    <property type="project" value="UniProtKB-KW"/>
</dbReference>
<dbReference type="InterPro" id="IPR029044">
    <property type="entry name" value="Nucleotide-diphossugar_trans"/>
</dbReference>
<dbReference type="PANTHER" id="PTHR43584">
    <property type="entry name" value="NUCLEOTIDYL TRANSFERASE"/>
    <property type="match status" value="1"/>
</dbReference>
<proteinExistence type="predicted"/>
<keyword evidence="1" id="KW-0808">Transferase</keyword>
<evidence type="ECO:0000313" key="4">
    <source>
        <dbReference type="EMBL" id="VAV87829.1"/>
    </source>
</evidence>